<dbReference type="EMBL" id="CP147846">
    <property type="protein sequence ID" value="WXG68727.1"/>
    <property type="molecule type" value="Genomic_DNA"/>
</dbReference>
<evidence type="ECO:0000313" key="4">
    <source>
        <dbReference type="EMBL" id="WXG68727.1"/>
    </source>
</evidence>
<protein>
    <submittedName>
        <fullName evidence="4">SDR family oxidoreductase</fullName>
        <ecNumber evidence="4">1.-.-.-</ecNumber>
    </submittedName>
</protein>
<dbReference type="PANTHER" id="PTHR42760:SF133">
    <property type="entry name" value="3-OXOACYL-[ACYL-CARRIER-PROTEIN] REDUCTASE"/>
    <property type="match status" value="1"/>
</dbReference>
<dbReference type="Proteomes" id="UP001432000">
    <property type="component" value="Chromosome"/>
</dbReference>
<accession>A0ABZ2PIP9</accession>
<dbReference type="GO" id="GO:0016491">
    <property type="term" value="F:oxidoreductase activity"/>
    <property type="evidence" value="ECO:0007669"/>
    <property type="project" value="UniProtKB-KW"/>
</dbReference>
<gene>
    <name evidence="4" type="ORF">WDS16_26685</name>
</gene>
<name>A0ABZ2PIP9_9NOCA</name>
<dbReference type="NCBIfam" id="NF005559">
    <property type="entry name" value="PRK07231.1"/>
    <property type="match status" value="1"/>
</dbReference>
<dbReference type="CDD" id="cd05233">
    <property type="entry name" value="SDR_c"/>
    <property type="match status" value="1"/>
</dbReference>
<organism evidence="4 5">
    <name type="scientific">Rhodococcus sovatensis</name>
    <dbReference type="NCBI Taxonomy" id="1805840"/>
    <lineage>
        <taxon>Bacteria</taxon>
        <taxon>Bacillati</taxon>
        <taxon>Actinomycetota</taxon>
        <taxon>Actinomycetes</taxon>
        <taxon>Mycobacteriales</taxon>
        <taxon>Nocardiaceae</taxon>
        <taxon>Rhodococcus</taxon>
    </lineage>
</organism>
<dbReference type="PANTHER" id="PTHR42760">
    <property type="entry name" value="SHORT-CHAIN DEHYDROGENASES/REDUCTASES FAMILY MEMBER"/>
    <property type="match status" value="1"/>
</dbReference>
<dbReference type="InterPro" id="IPR002347">
    <property type="entry name" value="SDR_fam"/>
</dbReference>
<dbReference type="InterPro" id="IPR036291">
    <property type="entry name" value="NAD(P)-bd_dom_sf"/>
</dbReference>
<dbReference type="InterPro" id="IPR057326">
    <property type="entry name" value="KR_dom"/>
</dbReference>
<dbReference type="SUPFAM" id="SSF51735">
    <property type="entry name" value="NAD(P)-binding Rossmann-fold domains"/>
    <property type="match status" value="1"/>
</dbReference>
<evidence type="ECO:0000313" key="5">
    <source>
        <dbReference type="Proteomes" id="UP001432000"/>
    </source>
</evidence>
<dbReference type="EC" id="1.-.-.-" evidence="4"/>
<proteinExistence type="inferred from homology"/>
<keyword evidence="5" id="KW-1185">Reference proteome</keyword>
<sequence>MTQNVFDLSGKVVLVTGASGGLGRAHARMLADSGAVLVLTDLVESAVRVVAEELGSEHTAHAHDVTDPDAWRHVVEHAVAVHGRIDGLVNNAGICRPTPFLDADPTAFEAHMSVNFYGPMHGMQAVVPHMPSGGSVVNIASVAGLTGWPSSAAYSASKFAVRGMSRSAARDLAPHGVRVNGVCPGAVDTDMLSQESREGRGIVASLPIPRAARPEEISAVVAFLISDASSYSTGQDFVIDGGMRA</sequence>
<evidence type="ECO:0000256" key="1">
    <source>
        <dbReference type="ARBA" id="ARBA00006484"/>
    </source>
</evidence>
<dbReference type="SMART" id="SM00822">
    <property type="entry name" value="PKS_KR"/>
    <property type="match status" value="1"/>
</dbReference>
<dbReference type="Pfam" id="PF13561">
    <property type="entry name" value="adh_short_C2"/>
    <property type="match status" value="1"/>
</dbReference>
<evidence type="ECO:0000259" key="3">
    <source>
        <dbReference type="SMART" id="SM00822"/>
    </source>
</evidence>
<comment type="similarity">
    <text evidence="1">Belongs to the short-chain dehydrogenases/reductases (SDR) family.</text>
</comment>
<feature type="domain" description="Ketoreductase" evidence="3">
    <location>
        <begin position="11"/>
        <end position="183"/>
    </location>
</feature>
<dbReference type="InterPro" id="IPR020904">
    <property type="entry name" value="Sc_DH/Rdtase_CS"/>
</dbReference>
<dbReference type="PROSITE" id="PS00061">
    <property type="entry name" value="ADH_SHORT"/>
    <property type="match status" value="1"/>
</dbReference>
<dbReference type="RefSeq" id="WP_338889116.1">
    <property type="nucleotide sequence ID" value="NZ_CP147846.1"/>
</dbReference>
<reference evidence="4 5" key="1">
    <citation type="submission" date="2024-03" db="EMBL/GenBank/DDBJ databases">
        <title>Natural products discovery in diverse microorganisms through a two-stage MS feature dereplication strategy.</title>
        <authorList>
            <person name="Zhang R."/>
        </authorList>
    </citation>
    <scope>NUCLEOTIDE SEQUENCE [LARGE SCALE GENOMIC DNA]</scope>
    <source>
        <strain evidence="4 5">18930</strain>
    </source>
</reference>
<dbReference type="PRINTS" id="PR00080">
    <property type="entry name" value="SDRFAMILY"/>
</dbReference>
<keyword evidence="2 4" id="KW-0560">Oxidoreductase</keyword>
<dbReference type="PRINTS" id="PR00081">
    <property type="entry name" value="GDHRDH"/>
</dbReference>
<dbReference type="Gene3D" id="3.40.50.720">
    <property type="entry name" value="NAD(P)-binding Rossmann-like Domain"/>
    <property type="match status" value="1"/>
</dbReference>
<evidence type="ECO:0000256" key="2">
    <source>
        <dbReference type="ARBA" id="ARBA00023002"/>
    </source>
</evidence>